<reference evidence="8" key="1">
    <citation type="submission" date="2016-10" db="EMBL/GenBank/DDBJ databases">
        <authorList>
            <person name="Varghese N."/>
            <person name="Submissions S."/>
        </authorList>
    </citation>
    <scope>NUCLEOTIDE SEQUENCE [LARGE SCALE GENOMIC DNA]</scope>
    <source>
        <strain evidence="8">SP</strain>
    </source>
</reference>
<dbReference type="PANTHER" id="PTHR35791:SF1">
    <property type="entry name" value="UPF0754 MEMBRANE PROTEIN YHEB"/>
    <property type="match status" value="1"/>
</dbReference>
<evidence type="ECO:0000256" key="6">
    <source>
        <dbReference type="SAM" id="Phobius"/>
    </source>
</evidence>
<sequence>MWFILFIVIGAVVGGGTNLLAIRMLFRPHRAYVIGSWRIPFTPGLIPKRRLAIAEQLGKMVEEHLITPQGIAARLFEQSFIEEGKQRFYQMLQTFMQQEMTIHDLVHEHAEGRWSTDTVRPAFEAALKNKLVSLVEEKQQETFDSLLLEDWKEKAVESIPALSVKLLSKAEDYLHSPEGQLQMDQMIAGFFEQKGSFGGMIARMFQRVSPSAILTKELVQMIRDQNTGQLLTSWLQKEWQVLLEKTPEQLLSTTNLEEKLDQLVTAIADEIPVIGEWHQPLKHWAPRYEEVITESIFPAVVQVLGFMVEKHLSTAMKKIGIKTIVRDQVNDFPLQRLEEMLLSITGRELRMIAVLGALIGAAAGLIQALFLFVLL</sequence>
<evidence type="ECO:0000256" key="5">
    <source>
        <dbReference type="ARBA" id="ARBA00023136"/>
    </source>
</evidence>
<dbReference type="InterPro" id="IPR007383">
    <property type="entry name" value="DUF445"/>
</dbReference>
<protein>
    <submittedName>
        <fullName evidence="7">Uncharacterized membrane protein YheB, UPF0754 family</fullName>
    </submittedName>
</protein>
<dbReference type="EMBL" id="FNPI01000002">
    <property type="protein sequence ID" value="SDY45337.1"/>
    <property type="molecule type" value="Genomic_DNA"/>
</dbReference>
<dbReference type="GO" id="GO:0012505">
    <property type="term" value="C:endomembrane system"/>
    <property type="evidence" value="ECO:0007669"/>
    <property type="project" value="UniProtKB-SubCell"/>
</dbReference>
<proteinExistence type="inferred from homology"/>
<keyword evidence="8" id="KW-1185">Reference proteome</keyword>
<evidence type="ECO:0000256" key="4">
    <source>
        <dbReference type="ARBA" id="ARBA00022989"/>
    </source>
</evidence>
<gene>
    <name evidence="7" type="ORF">SAMN05421736_1027</name>
</gene>
<keyword evidence="5 6" id="KW-0472">Membrane</keyword>
<evidence type="ECO:0000256" key="3">
    <source>
        <dbReference type="ARBA" id="ARBA00022692"/>
    </source>
</evidence>
<dbReference type="Proteomes" id="UP000198935">
    <property type="component" value="Unassembled WGS sequence"/>
</dbReference>
<feature type="transmembrane region" description="Helical" evidence="6">
    <location>
        <begin position="352"/>
        <end position="374"/>
    </location>
</feature>
<accession>A0A1H3JZI4</accession>
<dbReference type="PANTHER" id="PTHR35791">
    <property type="entry name" value="UPF0754 MEMBRANE PROTEIN YHEB"/>
    <property type="match status" value="1"/>
</dbReference>
<comment type="subcellular location">
    <subcellularLocation>
        <location evidence="1">Endomembrane system</location>
    </subcellularLocation>
</comment>
<comment type="similarity">
    <text evidence="2">Belongs to the UPF0754 family.</text>
</comment>
<keyword evidence="4 6" id="KW-1133">Transmembrane helix</keyword>
<evidence type="ECO:0000256" key="1">
    <source>
        <dbReference type="ARBA" id="ARBA00004308"/>
    </source>
</evidence>
<dbReference type="Pfam" id="PF04286">
    <property type="entry name" value="DUF445"/>
    <property type="match status" value="1"/>
</dbReference>
<feature type="transmembrane region" description="Helical" evidence="6">
    <location>
        <begin position="6"/>
        <end position="26"/>
    </location>
</feature>
<name>A0A1H3JZI4_9BACI</name>
<evidence type="ECO:0000313" key="7">
    <source>
        <dbReference type="EMBL" id="SDY45337.1"/>
    </source>
</evidence>
<keyword evidence="3 6" id="KW-0812">Transmembrane</keyword>
<organism evidence="7 8">
    <name type="scientific">Evansella caseinilytica</name>
    <dbReference type="NCBI Taxonomy" id="1503961"/>
    <lineage>
        <taxon>Bacteria</taxon>
        <taxon>Bacillati</taxon>
        <taxon>Bacillota</taxon>
        <taxon>Bacilli</taxon>
        <taxon>Bacillales</taxon>
        <taxon>Bacillaceae</taxon>
        <taxon>Evansella</taxon>
    </lineage>
</organism>
<evidence type="ECO:0000313" key="8">
    <source>
        <dbReference type="Proteomes" id="UP000198935"/>
    </source>
</evidence>
<dbReference type="STRING" id="1503961.SAMN05421736_1027"/>
<dbReference type="AlphaFoldDB" id="A0A1H3JZI4"/>
<evidence type="ECO:0000256" key="2">
    <source>
        <dbReference type="ARBA" id="ARBA00008053"/>
    </source>
</evidence>